<sequence>MRDLVVEMRKAGDEAVAGDMGRVERMLTNQLMTLDAIFNNMAQRSHRQDTFKGIEVLMRLALKAQAQARSTAEALAVIKNPMPYIKQANIAHGHQQVNNTATHTPSHSGIRSHAGNSETEPNKLLEADHGQRLDIGAQAQAGRAGEAVAALG</sequence>
<evidence type="ECO:0000256" key="1">
    <source>
        <dbReference type="SAM" id="MobiDB-lite"/>
    </source>
</evidence>
<name>A0ABW2QST4_9BURK</name>
<keyword evidence="3" id="KW-1185">Reference proteome</keyword>
<dbReference type="RefSeq" id="WP_382228303.1">
    <property type="nucleotide sequence ID" value="NZ_JBHTCA010000039.1"/>
</dbReference>
<proteinExistence type="predicted"/>
<reference evidence="3" key="1">
    <citation type="journal article" date="2019" name="Int. J. Syst. Evol. Microbiol.">
        <title>The Global Catalogue of Microorganisms (GCM) 10K type strain sequencing project: providing services to taxonomists for standard genome sequencing and annotation.</title>
        <authorList>
            <consortium name="The Broad Institute Genomics Platform"/>
            <consortium name="The Broad Institute Genome Sequencing Center for Infectious Disease"/>
            <person name="Wu L."/>
            <person name="Ma J."/>
        </authorList>
    </citation>
    <scope>NUCLEOTIDE SEQUENCE [LARGE SCALE GENOMIC DNA]</scope>
    <source>
        <strain evidence="3">CGMCC 1.12371</strain>
    </source>
</reference>
<protein>
    <submittedName>
        <fullName evidence="2">Uncharacterized protein</fullName>
    </submittedName>
</protein>
<accession>A0ABW2QST4</accession>
<comment type="caution">
    <text evidence="2">The sequence shown here is derived from an EMBL/GenBank/DDBJ whole genome shotgun (WGS) entry which is preliminary data.</text>
</comment>
<feature type="compositionally biased region" description="Polar residues" evidence="1">
    <location>
        <begin position="98"/>
        <end position="119"/>
    </location>
</feature>
<dbReference type="EMBL" id="JBHTCA010000039">
    <property type="protein sequence ID" value="MFC7411628.1"/>
    <property type="molecule type" value="Genomic_DNA"/>
</dbReference>
<dbReference type="Proteomes" id="UP001596501">
    <property type="component" value="Unassembled WGS sequence"/>
</dbReference>
<evidence type="ECO:0000313" key="3">
    <source>
        <dbReference type="Proteomes" id="UP001596501"/>
    </source>
</evidence>
<evidence type="ECO:0000313" key="2">
    <source>
        <dbReference type="EMBL" id="MFC7411628.1"/>
    </source>
</evidence>
<organism evidence="2 3">
    <name type="scientific">Hydrogenophaga atypica</name>
    <dbReference type="NCBI Taxonomy" id="249409"/>
    <lineage>
        <taxon>Bacteria</taxon>
        <taxon>Pseudomonadati</taxon>
        <taxon>Pseudomonadota</taxon>
        <taxon>Betaproteobacteria</taxon>
        <taxon>Burkholderiales</taxon>
        <taxon>Comamonadaceae</taxon>
        <taxon>Hydrogenophaga</taxon>
    </lineage>
</organism>
<feature type="region of interest" description="Disordered" evidence="1">
    <location>
        <begin position="98"/>
        <end position="121"/>
    </location>
</feature>
<gene>
    <name evidence="2" type="ORF">ACFQPB_22470</name>
</gene>